<evidence type="ECO:0000313" key="1">
    <source>
        <dbReference type="EMBL" id="KAG5603087.1"/>
    </source>
</evidence>
<organism evidence="1 2">
    <name type="scientific">Solanum commersonii</name>
    <name type="common">Commerson's wild potato</name>
    <name type="synonym">Commerson's nightshade</name>
    <dbReference type="NCBI Taxonomy" id="4109"/>
    <lineage>
        <taxon>Eukaryota</taxon>
        <taxon>Viridiplantae</taxon>
        <taxon>Streptophyta</taxon>
        <taxon>Embryophyta</taxon>
        <taxon>Tracheophyta</taxon>
        <taxon>Spermatophyta</taxon>
        <taxon>Magnoliopsida</taxon>
        <taxon>eudicotyledons</taxon>
        <taxon>Gunneridae</taxon>
        <taxon>Pentapetalae</taxon>
        <taxon>asterids</taxon>
        <taxon>lamiids</taxon>
        <taxon>Solanales</taxon>
        <taxon>Solanaceae</taxon>
        <taxon>Solanoideae</taxon>
        <taxon>Solaneae</taxon>
        <taxon>Solanum</taxon>
    </lineage>
</organism>
<comment type="caution">
    <text evidence="1">The sequence shown here is derived from an EMBL/GenBank/DDBJ whole genome shotgun (WGS) entry which is preliminary data.</text>
</comment>
<evidence type="ECO:0000313" key="2">
    <source>
        <dbReference type="Proteomes" id="UP000824120"/>
    </source>
</evidence>
<dbReference type="Proteomes" id="UP000824120">
    <property type="component" value="Chromosome 6"/>
</dbReference>
<accession>A0A9J5YTF8</accession>
<protein>
    <submittedName>
        <fullName evidence="1">Uncharacterized protein</fullName>
    </submittedName>
</protein>
<sequence>MNIAKQGINCPLGKRKKKSVLCLLFITSYTSNFTKNPSFQTLVASIFLPSQNPNFASNLCV</sequence>
<keyword evidence="2" id="KW-1185">Reference proteome</keyword>
<dbReference type="AlphaFoldDB" id="A0A9J5YTF8"/>
<name>A0A9J5YTF8_SOLCO</name>
<gene>
    <name evidence="1" type="ORF">H5410_034457</name>
</gene>
<dbReference type="EMBL" id="JACXVP010000006">
    <property type="protein sequence ID" value="KAG5603087.1"/>
    <property type="molecule type" value="Genomic_DNA"/>
</dbReference>
<reference evidence="1 2" key="1">
    <citation type="submission" date="2020-09" db="EMBL/GenBank/DDBJ databases">
        <title>De no assembly of potato wild relative species, Solanum commersonii.</title>
        <authorList>
            <person name="Cho K."/>
        </authorList>
    </citation>
    <scope>NUCLEOTIDE SEQUENCE [LARGE SCALE GENOMIC DNA]</scope>
    <source>
        <strain evidence="1">LZ3.2</strain>
        <tissue evidence="1">Leaf</tissue>
    </source>
</reference>
<proteinExistence type="predicted"/>